<dbReference type="STRING" id="290340.AAur_2453"/>
<protein>
    <submittedName>
        <fullName evidence="1">Uncharacterized protein</fullName>
    </submittedName>
</protein>
<dbReference type="HOGENOM" id="CLU_1782901_0_0_11"/>
<gene>
    <name evidence="1" type="ordered locus">AAur_2453</name>
</gene>
<dbReference type="EMBL" id="CP000474">
    <property type="protein sequence ID" value="ABM08881.1"/>
    <property type="molecule type" value="Genomic_DNA"/>
</dbReference>
<keyword evidence="2" id="KW-1185">Reference proteome</keyword>
<dbReference type="Proteomes" id="UP000000637">
    <property type="component" value="Chromosome"/>
</dbReference>
<dbReference type="KEGG" id="aau:AAur_2453"/>
<dbReference type="eggNOG" id="ENOG502ZJRU">
    <property type="taxonomic scope" value="Bacteria"/>
</dbReference>
<dbReference type="AlphaFoldDB" id="A1R7G7"/>
<reference evidence="1 2" key="1">
    <citation type="journal article" date="2006" name="PLoS Genet.">
        <title>Secrets of soil survival revealed by the genome sequence of Arthrobacter aurescens TC1.</title>
        <authorList>
            <person name="Mongodin E.F."/>
            <person name="Shapir N."/>
            <person name="Daugherty S.C."/>
            <person name="DeBoy R.T."/>
            <person name="Emerson J.B."/>
            <person name="Shvartzbeyn A."/>
            <person name="Radune D."/>
            <person name="Vamathevan J."/>
            <person name="Riggs F."/>
            <person name="Grinberg V."/>
            <person name="Khouri H."/>
            <person name="Wackett L.P."/>
            <person name="Nelson K.E."/>
            <person name="Sadowsky M.J."/>
        </authorList>
    </citation>
    <scope>NUCLEOTIDE SEQUENCE [LARGE SCALE GENOMIC DNA]</scope>
    <source>
        <strain evidence="1 2">TC1</strain>
    </source>
</reference>
<evidence type="ECO:0000313" key="1">
    <source>
        <dbReference type="EMBL" id="ABM08881.1"/>
    </source>
</evidence>
<sequence length="162" mass="17274">MDSVPPPRQHEGMRVLSMGFAEIFVATHDEALKRAAALEKGADVTGPAVRIDGITDFEVEQLGDLAGQAVHAAGADYELALVDVTSDALLGVPEAMVRALAELLTYESEGDANVLDDVAAAWAAQDDMPFDAAQSRQYVQQLAALATDVEKAERTGLYVWSE</sequence>
<organism evidence="1 2">
    <name type="scientific">Paenarthrobacter aurescens (strain TC1)</name>
    <dbReference type="NCBI Taxonomy" id="290340"/>
    <lineage>
        <taxon>Bacteria</taxon>
        <taxon>Bacillati</taxon>
        <taxon>Actinomycetota</taxon>
        <taxon>Actinomycetes</taxon>
        <taxon>Micrococcales</taxon>
        <taxon>Micrococcaceae</taxon>
        <taxon>Paenarthrobacter</taxon>
    </lineage>
</organism>
<name>A1R7G7_PAEAT</name>
<accession>A1R7G7</accession>
<evidence type="ECO:0000313" key="2">
    <source>
        <dbReference type="Proteomes" id="UP000000637"/>
    </source>
</evidence>
<proteinExistence type="predicted"/>